<dbReference type="Proteomes" id="UP001060215">
    <property type="component" value="Chromosome 6"/>
</dbReference>
<reference evidence="1 2" key="1">
    <citation type="journal article" date="2022" name="Plant J.">
        <title>Chromosome-level genome of Camellia lanceoleosa provides a valuable resource for understanding genome evolution and self-incompatibility.</title>
        <authorList>
            <person name="Gong W."/>
            <person name="Xiao S."/>
            <person name="Wang L."/>
            <person name="Liao Z."/>
            <person name="Chang Y."/>
            <person name="Mo W."/>
            <person name="Hu G."/>
            <person name="Li W."/>
            <person name="Zhao G."/>
            <person name="Zhu H."/>
            <person name="Hu X."/>
            <person name="Ji K."/>
            <person name="Xiang X."/>
            <person name="Song Q."/>
            <person name="Yuan D."/>
            <person name="Jin S."/>
            <person name="Zhang L."/>
        </authorList>
    </citation>
    <scope>NUCLEOTIDE SEQUENCE [LARGE SCALE GENOMIC DNA]</scope>
    <source>
        <strain evidence="1">SQ_2022a</strain>
    </source>
</reference>
<evidence type="ECO:0000313" key="1">
    <source>
        <dbReference type="EMBL" id="KAI8023176.1"/>
    </source>
</evidence>
<organism evidence="1 2">
    <name type="scientific">Camellia lanceoleosa</name>
    <dbReference type="NCBI Taxonomy" id="1840588"/>
    <lineage>
        <taxon>Eukaryota</taxon>
        <taxon>Viridiplantae</taxon>
        <taxon>Streptophyta</taxon>
        <taxon>Embryophyta</taxon>
        <taxon>Tracheophyta</taxon>
        <taxon>Spermatophyta</taxon>
        <taxon>Magnoliopsida</taxon>
        <taxon>eudicotyledons</taxon>
        <taxon>Gunneridae</taxon>
        <taxon>Pentapetalae</taxon>
        <taxon>asterids</taxon>
        <taxon>Ericales</taxon>
        <taxon>Theaceae</taxon>
        <taxon>Camellia</taxon>
    </lineage>
</organism>
<protein>
    <submittedName>
        <fullName evidence="1">(13S,14R)-1,13-dihydroxy-N-methylcanadine 13-O-acetyltransferase AT1</fullName>
    </submittedName>
</protein>
<sequence length="102" mass="11408">MKVEVEIISKETIKPSSPTPHHLHTCQCSFLDQISPPVHMPILLFFETDADKLSNANMSDQLKTSLSETLTQFYPLAGRLLDNISINCNDEGISYLEARANC</sequence>
<accession>A0ACC0IC33</accession>
<comment type="caution">
    <text evidence="1">The sequence shown here is derived from an EMBL/GenBank/DDBJ whole genome shotgun (WGS) entry which is preliminary data.</text>
</comment>
<dbReference type="EMBL" id="CM045763">
    <property type="protein sequence ID" value="KAI8023176.1"/>
    <property type="molecule type" value="Genomic_DNA"/>
</dbReference>
<proteinExistence type="predicted"/>
<gene>
    <name evidence="1" type="ORF">LOK49_LG03G00162</name>
</gene>
<keyword evidence="2" id="KW-1185">Reference proteome</keyword>
<evidence type="ECO:0000313" key="2">
    <source>
        <dbReference type="Proteomes" id="UP001060215"/>
    </source>
</evidence>
<name>A0ACC0IC33_9ERIC</name>